<accession>A0A373F7K2</accession>
<evidence type="ECO:0008006" key="5">
    <source>
        <dbReference type="Google" id="ProtNLM"/>
    </source>
</evidence>
<keyword evidence="2" id="KW-0812">Transmembrane</keyword>
<protein>
    <recommendedName>
        <fullName evidence="5">Lipoprotein</fullName>
    </recommendedName>
</protein>
<keyword evidence="2" id="KW-0472">Membrane</keyword>
<feature type="transmembrane region" description="Helical" evidence="2">
    <location>
        <begin position="29"/>
        <end position="48"/>
    </location>
</feature>
<feature type="region of interest" description="Disordered" evidence="1">
    <location>
        <begin position="113"/>
        <end position="133"/>
    </location>
</feature>
<dbReference type="AlphaFoldDB" id="A0A373F7K2"/>
<name>A0A373F7K2_COMTE</name>
<evidence type="ECO:0000313" key="4">
    <source>
        <dbReference type="Proteomes" id="UP000261948"/>
    </source>
</evidence>
<dbReference type="OrthoDB" id="10008005at2"/>
<reference evidence="3 4" key="1">
    <citation type="submission" date="2018-08" db="EMBL/GenBank/DDBJ databases">
        <title>Comamonas testosteroni strain SWCO2.</title>
        <authorList>
            <person name="Jiang N."/>
            <person name="Zhang X.Z."/>
        </authorList>
    </citation>
    <scope>NUCLEOTIDE SEQUENCE [LARGE SCALE GENOMIC DNA]</scope>
    <source>
        <strain evidence="3 4">SWCO2</strain>
    </source>
</reference>
<evidence type="ECO:0000256" key="2">
    <source>
        <dbReference type="SAM" id="Phobius"/>
    </source>
</evidence>
<gene>
    <name evidence="3" type="ORF">DZC30_21725</name>
</gene>
<evidence type="ECO:0000313" key="3">
    <source>
        <dbReference type="EMBL" id="RGE39512.1"/>
    </source>
</evidence>
<comment type="caution">
    <text evidence="3">The sequence shown here is derived from an EMBL/GenBank/DDBJ whole genome shotgun (WGS) entry which is preliminary data.</text>
</comment>
<dbReference type="Proteomes" id="UP000261948">
    <property type="component" value="Unassembled WGS sequence"/>
</dbReference>
<sequence>MKWLTKSIQLVSSVHQEISAMPAEARRKGWVRVAVVLVIAACVAALTGCGKSDKPAQASASDYSAEVAELSKDRAKFKDVVSECDQAINARMKAGDYSRDARCAALTAAFYSSSEHKGYKGGWPPGDGKGGQK</sequence>
<dbReference type="EMBL" id="QURR01000049">
    <property type="protein sequence ID" value="RGE39512.1"/>
    <property type="molecule type" value="Genomic_DNA"/>
</dbReference>
<keyword evidence="4" id="KW-1185">Reference proteome</keyword>
<feature type="compositionally biased region" description="Gly residues" evidence="1">
    <location>
        <begin position="120"/>
        <end position="133"/>
    </location>
</feature>
<proteinExistence type="predicted"/>
<evidence type="ECO:0000256" key="1">
    <source>
        <dbReference type="SAM" id="MobiDB-lite"/>
    </source>
</evidence>
<keyword evidence="2" id="KW-1133">Transmembrane helix</keyword>
<organism evidence="3 4">
    <name type="scientific">Comamonas testosteroni</name>
    <name type="common">Pseudomonas testosteroni</name>
    <dbReference type="NCBI Taxonomy" id="285"/>
    <lineage>
        <taxon>Bacteria</taxon>
        <taxon>Pseudomonadati</taxon>
        <taxon>Pseudomonadota</taxon>
        <taxon>Betaproteobacteria</taxon>
        <taxon>Burkholderiales</taxon>
        <taxon>Comamonadaceae</taxon>
        <taxon>Comamonas</taxon>
    </lineage>
</organism>